<organism evidence="7 8">
    <name type="scientific">Pedococcus cremeus</name>
    <dbReference type="NCBI Taxonomy" id="587636"/>
    <lineage>
        <taxon>Bacteria</taxon>
        <taxon>Bacillati</taxon>
        <taxon>Actinomycetota</taxon>
        <taxon>Actinomycetes</taxon>
        <taxon>Micrococcales</taxon>
        <taxon>Intrasporangiaceae</taxon>
        <taxon>Pedococcus</taxon>
    </lineage>
</organism>
<dbReference type="GO" id="GO:0022857">
    <property type="term" value="F:transmembrane transporter activity"/>
    <property type="evidence" value="ECO:0007669"/>
    <property type="project" value="InterPro"/>
</dbReference>
<evidence type="ECO:0000256" key="4">
    <source>
        <dbReference type="ARBA" id="ARBA00023136"/>
    </source>
</evidence>
<dbReference type="Pfam" id="PF07690">
    <property type="entry name" value="MFS_1"/>
    <property type="match status" value="1"/>
</dbReference>
<dbReference type="InterPro" id="IPR011701">
    <property type="entry name" value="MFS"/>
</dbReference>
<evidence type="ECO:0000259" key="6">
    <source>
        <dbReference type="PROSITE" id="PS50850"/>
    </source>
</evidence>
<feature type="transmembrane region" description="Helical" evidence="5">
    <location>
        <begin position="284"/>
        <end position="301"/>
    </location>
</feature>
<name>A0A1H9XTX1_9MICO</name>
<feature type="transmembrane region" description="Helical" evidence="5">
    <location>
        <begin position="256"/>
        <end position="277"/>
    </location>
</feature>
<feature type="transmembrane region" description="Helical" evidence="5">
    <location>
        <begin position="369"/>
        <end position="389"/>
    </location>
</feature>
<feature type="transmembrane region" description="Helical" evidence="5">
    <location>
        <begin position="20"/>
        <end position="41"/>
    </location>
</feature>
<dbReference type="Gene3D" id="1.20.1250.20">
    <property type="entry name" value="MFS general substrate transporter like domains"/>
    <property type="match status" value="2"/>
</dbReference>
<proteinExistence type="predicted"/>
<keyword evidence="3 5" id="KW-1133">Transmembrane helix</keyword>
<dbReference type="RefSeq" id="WP_091763086.1">
    <property type="nucleotide sequence ID" value="NZ_FOHB01000013.1"/>
</dbReference>
<evidence type="ECO:0000313" key="8">
    <source>
        <dbReference type="Proteomes" id="UP000199019"/>
    </source>
</evidence>
<evidence type="ECO:0000256" key="2">
    <source>
        <dbReference type="ARBA" id="ARBA00022692"/>
    </source>
</evidence>
<dbReference type="PANTHER" id="PTHR23542:SF1">
    <property type="entry name" value="MAJOR FACILITATOR SUPERFAMILY (MFS) PROFILE DOMAIN-CONTAINING PROTEIN"/>
    <property type="match status" value="1"/>
</dbReference>
<comment type="subcellular location">
    <subcellularLocation>
        <location evidence="1">Cell membrane</location>
        <topology evidence="1">Multi-pass membrane protein</topology>
    </subcellularLocation>
</comment>
<dbReference type="Proteomes" id="UP000199019">
    <property type="component" value="Unassembled WGS sequence"/>
</dbReference>
<keyword evidence="8" id="KW-1185">Reference proteome</keyword>
<dbReference type="GO" id="GO:0005886">
    <property type="term" value="C:plasma membrane"/>
    <property type="evidence" value="ECO:0007669"/>
    <property type="project" value="UniProtKB-SubCell"/>
</dbReference>
<evidence type="ECO:0000256" key="1">
    <source>
        <dbReference type="ARBA" id="ARBA00004651"/>
    </source>
</evidence>
<feature type="transmembrane region" description="Helical" evidence="5">
    <location>
        <begin position="143"/>
        <end position="162"/>
    </location>
</feature>
<keyword evidence="4 5" id="KW-0472">Membrane</keyword>
<dbReference type="EMBL" id="FOHB01000013">
    <property type="protein sequence ID" value="SES49576.1"/>
    <property type="molecule type" value="Genomic_DNA"/>
</dbReference>
<accession>A0A1H9XTX1</accession>
<gene>
    <name evidence="7" type="ORF">SAMN05216199_0430</name>
</gene>
<evidence type="ECO:0000256" key="5">
    <source>
        <dbReference type="SAM" id="Phobius"/>
    </source>
</evidence>
<sequence>MPIQRYRRVLSSPALRQALLLGFLVRMPIFAGGVVLTLHVVSTLHHTYGAAGFVSAAATIAIAVSGPWRGRLLDRMGLRRVVLPSIVVAAICWSIAPFVGYWSLLALAALAGLFVIPSFAIIRQAVIAAVPEDDRRTAISLDSVAVEMSFMVGPALGVWAATVWPTSWVLFVIEMAGVGGGVLLWFANPVLREAAEAPELDENGAPVAAAPVPRSAWFRARFLAICLAATATTVVLGGSDIAIVAALRAFGDQASIGWVLAVWGLGSLVGGLVYGGFHRSISAFWLLGGLSVVTAPMALAVGAPSLAVLSFVAGLLCAPTITATVDQVSRVVPLSARGEAMGWHGSFMTAGMALGAPVAGLAIDTLGWQAGFTLVAVVGLAVATAGAGATRVRRRRLVAAQAA</sequence>
<evidence type="ECO:0000256" key="3">
    <source>
        <dbReference type="ARBA" id="ARBA00022989"/>
    </source>
</evidence>
<dbReference type="SUPFAM" id="SSF103473">
    <property type="entry name" value="MFS general substrate transporter"/>
    <property type="match status" value="1"/>
</dbReference>
<evidence type="ECO:0000313" key="7">
    <source>
        <dbReference type="EMBL" id="SES49576.1"/>
    </source>
</evidence>
<keyword evidence="2 5" id="KW-0812">Transmembrane</keyword>
<dbReference type="STRING" id="587636.SAMN05216199_0430"/>
<protein>
    <submittedName>
        <fullName evidence="7">Predicted arabinose efflux permease, MFS family</fullName>
    </submittedName>
</protein>
<dbReference type="InterPro" id="IPR020846">
    <property type="entry name" value="MFS_dom"/>
</dbReference>
<feature type="domain" description="Major facilitator superfamily (MFS) profile" evidence="6">
    <location>
        <begin position="217"/>
        <end position="403"/>
    </location>
</feature>
<feature type="transmembrane region" description="Helical" evidence="5">
    <location>
        <begin position="168"/>
        <end position="187"/>
    </location>
</feature>
<dbReference type="InterPro" id="IPR036259">
    <property type="entry name" value="MFS_trans_sf"/>
</dbReference>
<feature type="transmembrane region" description="Helical" evidence="5">
    <location>
        <begin position="77"/>
        <end position="96"/>
    </location>
</feature>
<reference evidence="8" key="1">
    <citation type="submission" date="2016-10" db="EMBL/GenBank/DDBJ databases">
        <authorList>
            <person name="Varghese N."/>
            <person name="Submissions S."/>
        </authorList>
    </citation>
    <scope>NUCLEOTIDE SEQUENCE [LARGE SCALE GENOMIC DNA]</scope>
    <source>
        <strain evidence="8">CGMCC 1.6963</strain>
    </source>
</reference>
<feature type="transmembrane region" description="Helical" evidence="5">
    <location>
        <begin position="47"/>
        <end position="65"/>
    </location>
</feature>
<feature type="transmembrane region" description="Helical" evidence="5">
    <location>
        <begin position="345"/>
        <end position="363"/>
    </location>
</feature>
<dbReference type="PROSITE" id="PS50850">
    <property type="entry name" value="MFS"/>
    <property type="match status" value="1"/>
</dbReference>
<feature type="transmembrane region" description="Helical" evidence="5">
    <location>
        <begin position="307"/>
        <end position="325"/>
    </location>
</feature>
<dbReference type="PANTHER" id="PTHR23542">
    <property type="match status" value="1"/>
</dbReference>
<dbReference type="AlphaFoldDB" id="A0A1H9XTX1"/>
<feature type="transmembrane region" description="Helical" evidence="5">
    <location>
        <begin position="222"/>
        <end position="250"/>
    </location>
</feature>
<feature type="transmembrane region" description="Helical" evidence="5">
    <location>
        <begin position="102"/>
        <end position="122"/>
    </location>
</feature>
<dbReference type="OrthoDB" id="4229605at2"/>